<reference evidence="2" key="1">
    <citation type="submission" date="2024-07" db="EMBL/GenBank/DDBJ databases">
        <authorList>
            <person name="Yu S.T."/>
        </authorList>
    </citation>
    <scope>NUCLEOTIDE SEQUENCE</scope>
    <source>
        <strain evidence="2">R44</strain>
    </source>
</reference>
<protein>
    <submittedName>
        <fullName evidence="2">Uncharacterized protein</fullName>
    </submittedName>
</protein>
<evidence type="ECO:0000256" key="1">
    <source>
        <dbReference type="SAM" id="Phobius"/>
    </source>
</evidence>
<keyword evidence="1" id="KW-0812">Transmembrane</keyword>
<accession>A0AB39TCJ6</accession>
<keyword evidence="1" id="KW-0472">Membrane</keyword>
<feature type="transmembrane region" description="Helical" evidence="1">
    <location>
        <begin position="6"/>
        <end position="26"/>
    </location>
</feature>
<proteinExistence type="predicted"/>
<gene>
    <name evidence="2" type="ORF">AB5J54_39500</name>
</gene>
<name>A0AB39TCJ6_9ACTN</name>
<evidence type="ECO:0000313" key="2">
    <source>
        <dbReference type="EMBL" id="XDQ76233.1"/>
    </source>
</evidence>
<organism evidence="2">
    <name type="scientific">Streptomyces sp. R44</name>
    <dbReference type="NCBI Taxonomy" id="3238633"/>
    <lineage>
        <taxon>Bacteria</taxon>
        <taxon>Bacillati</taxon>
        <taxon>Actinomycetota</taxon>
        <taxon>Actinomycetes</taxon>
        <taxon>Kitasatosporales</taxon>
        <taxon>Streptomycetaceae</taxon>
        <taxon>Streptomyces</taxon>
    </lineage>
</organism>
<dbReference type="EMBL" id="CP163444">
    <property type="protein sequence ID" value="XDQ76233.1"/>
    <property type="molecule type" value="Genomic_DNA"/>
</dbReference>
<dbReference type="AlphaFoldDB" id="A0AB39TCJ6"/>
<keyword evidence="1" id="KW-1133">Transmembrane helix</keyword>
<sequence>MEIPAAFRWVLLALAVLQLASFVVVLRRLRAAERGRSVEARIDLLDSFSGILLLAGLGLGSLPLGVVGLGLMGLALALKGVGFLRSRRHA</sequence>
<dbReference type="RefSeq" id="WP_369148803.1">
    <property type="nucleotide sequence ID" value="NZ_CP163444.1"/>
</dbReference>